<evidence type="ECO:0000256" key="3">
    <source>
        <dbReference type="ARBA" id="ARBA00022630"/>
    </source>
</evidence>
<sequence>MSLDTDALIIGAGMSGIGFAIQLQKDFPQASYEIFEKSNGLGGTWWANTYPGCGCDVPSHVYSYSFDLNPEWSMKYALQPEILAYFKSVVDKHNVAPYIRYNSVVQSAGFEEKTGTWLVTVKDLKSNITRHRRCKILISAVGALSIPKECDIKGYNTFRGKLFHSAQWDHQFNWANKDVIVIGNGCSATQFVPIMTDGDNKVRKLTQFIRQPHWVIERPNNKYSPLFKWTMRYIPLTMWAYRVWHFSRLEYSFREFYLEYGRPLREDQTNTHLEYLRRTAPAKYHDVLTPKIEFGCKRKVMDTGYFDCLHRENMELIATDPIEEIKETGVITKSGRTINADAIVLATGFQTQQVLHPLEIRGKKGVSLMEHWQDFADNTPQAYYGTCVSGFPNFFIMMGPNTATGHLSVIYTSECQINFAIRAIRPVMQSLYPSPLQAFNPFGGRSCDTVAVTPRAEQEDNSWVQSALKGFVWASGCSNCIFIPFKSDFEFSSSEVRVMGKNNGQKGKPYQTSMLVGSGLGLAVVATFAAGIKYDTKVRDLGFKGSHQVVAFWKDLIAQLISSKE</sequence>
<dbReference type="KEGG" id="tve:TRV_05720"/>
<keyword evidence="6" id="KW-1133">Transmembrane helix</keyword>
<dbReference type="Proteomes" id="UP000008383">
    <property type="component" value="Unassembled WGS sequence"/>
</dbReference>
<dbReference type="PANTHER" id="PTHR42877">
    <property type="entry name" value="L-ORNITHINE N(5)-MONOOXYGENASE-RELATED"/>
    <property type="match status" value="1"/>
</dbReference>
<evidence type="ECO:0000256" key="6">
    <source>
        <dbReference type="SAM" id="Phobius"/>
    </source>
</evidence>
<evidence type="ECO:0000256" key="4">
    <source>
        <dbReference type="ARBA" id="ARBA00022827"/>
    </source>
</evidence>
<keyword evidence="8" id="KW-1185">Reference proteome</keyword>
<evidence type="ECO:0000256" key="5">
    <source>
        <dbReference type="ARBA" id="ARBA00023002"/>
    </source>
</evidence>
<dbReference type="InterPro" id="IPR020946">
    <property type="entry name" value="Flavin_mOase-like"/>
</dbReference>
<dbReference type="Gene3D" id="3.50.50.60">
    <property type="entry name" value="FAD/NAD(P)-binding domain"/>
    <property type="match status" value="2"/>
</dbReference>
<keyword evidence="3" id="KW-0285">Flavoprotein</keyword>
<organism evidence="7 8">
    <name type="scientific">Trichophyton verrucosum (strain HKI 0517)</name>
    <dbReference type="NCBI Taxonomy" id="663202"/>
    <lineage>
        <taxon>Eukaryota</taxon>
        <taxon>Fungi</taxon>
        <taxon>Dikarya</taxon>
        <taxon>Ascomycota</taxon>
        <taxon>Pezizomycotina</taxon>
        <taxon>Eurotiomycetes</taxon>
        <taxon>Eurotiomycetidae</taxon>
        <taxon>Onygenales</taxon>
        <taxon>Arthrodermataceae</taxon>
        <taxon>Trichophyton</taxon>
    </lineage>
</organism>
<keyword evidence="6" id="KW-0472">Membrane</keyword>
<evidence type="ECO:0000313" key="7">
    <source>
        <dbReference type="EMBL" id="EFE39597.1"/>
    </source>
</evidence>
<keyword evidence="5" id="KW-0560">Oxidoreductase</keyword>
<dbReference type="Pfam" id="PF00743">
    <property type="entry name" value="FMO-like"/>
    <property type="match status" value="1"/>
</dbReference>
<dbReference type="RefSeq" id="XP_003020215.1">
    <property type="nucleotide sequence ID" value="XM_003020169.1"/>
</dbReference>
<comment type="caution">
    <text evidence="7">The sequence shown here is derived from an EMBL/GenBank/DDBJ whole genome shotgun (WGS) entry which is preliminary data.</text>
</comment>
<dbReference type="EMBL" id="ACYE01000314">
    <property type="protein sequence ID" value="EFE39597.1"/>
    <property type="molecule type" value="Genomic_DNA"/>
</dbReference>
<feature type="transmembrane region" description="Helical" evidence="6">
    <location>
        <begin position="514"/>
        <end position="534"/>
    </location>
</feature>
<reference evidence="8" key="1">
    <citation type="journal article" date="2011" name="Genome Biol.">
        <title>Comparative and functional genomics provide insights into the pathogenicity of dermatophytic fungi.</title>
        <authorList>
            <person name="Burmester A."/>
            <person name="Shelest E."/>
            <person name="Gloeckner G."/>
            <person name="Heddergott C."/>
            <person name="Schindler S."/>
            <person name="Staib P."/>
            <person name="Heidel A."/>
            <person name="Felder M."/>
            <person name="Petzold A."/>
            <person name="Szafranski K."/>
            <person name="Feuermann M."/>
            <person name="Pedruzzi I."/>
            <person name="Priebe S."/>
            <person name="Groth M."/>
            <person name="Winkler R."/>
            <person name="Li W."/>
            <person name="Kniemeyer O."/>
            <person name="Schroeckh V."/>
            <person name="Hertweck C."/>
            <person name="Hube B."/>
            <person name="White T.C."/>
            <person name="Platzer M."/>
            <person name="Guthke R."/>
            <person name="Heitman J."/>
            <person name="Woestemeyer J."/>
            <person name="Zipfel P.F."/>
            <person name="Monod M."/>
            <person name="Brakhage A.A."/>
        </authorList>
    </citation>
    <scope>NUCLEOTIDE SEQUENCE [LARGE SCALE GENOMIC DNA]</scope>
    <source>
        <strain evidence="8">HKI 0517</strain>
    </source>
</reference>
<protein>
    <submittedName>
        <fullName evidence="7">Flavin-binding monooxygenase, putative</fullName>
    </submittedName>
</protein>
<dbReference type="PANTHER" id="PTHR42877:SF5">
    <property type="entry name" value="L-ORNITHINE N(5)-MONOOXYGENASE-RELATED"/>
    <property type="match status" value="1"/>
</dbReference>
<dbReference type="GeneID" id="9583984"/>
<name>D4DEX9_TRIVH</name>
<dbReference type="HOGENOM" id="CLU_006937_7_0_1"/>
<dbReference type="AlphaFoldDB" id="D4DEX9"/>
<proteinExistence type="inferred from homology"/>
<keyword evidence="7" id="KW-0503">Monooxygenase</keyword>
<evidence type="ECO:0000313" key="8">
    <source>
        <dbReference type="Proteomes" id="UP000008383"/>
    </source>
</evidence>
<keyword evidence="4" id="KW-0274">FAD</keyword>
<dbReference type="GO" id="GO:0050661">
    <property type="term" value="F:NADP binding"/>
    <property type="evidence" value="ECO:0007669"/>
    <property type="project" value="InterPro"/>
</dbReference>
<dbReference type="InterPro" id="IPR051209">
    <property type="entry name" value="FAD-bind_Monooxygenase_sf"/>
</dbReference>
<dbReference type="InterPro" id="IPR036188">
    <property type="entry name" value="FAD/NAD-bd_sf"/>
</dbReference>
<keyword evidence="6" id="KW-0812">Transmembrane</keyword>
<comment type="cofactor">
    <cofactor evidence="1">
        <name>FAD</name>
        <dbReference type="ChEBI" id="CHEBI:57692"/>
    </cofactor>
</comment>
<dbReference type="GO" id="GO:0004499">
    <property type="term" value="F:N,N-dimethylaniline monooxygenase activity"/>
    <property type="evidence" value="ECO:0007669"/>
    <property type="project" value="InterPro"/>
</dbReference>
<evidence type="ECO:0000256" key="1">
    <source>
        <dbReference type="ARBA" id="ARBA00001974"/>
    </source>
</evidence>
<dbReference type="GO" id="GO:0050660">
    <property type="term" value="F:flavin adenine dinucleotide binding"/>
    <property type="evidence" value="ECO:0007669"/>
    <property type="project" value="InterPro"/>
</dbReference>
<dbReference type="OrthoDB" id="74360at2759"/>
<dbReference type="SUPFAM" id="SSF51905">
    <property type="entry name" value="FAD/NAD(P)-binding domain"/>
    <property type="match status" value="1"/>
</dbReference>
<evidence type="ECO:0000256" key="2">
    <source>
        <dbReference type="ARBA" id="ARBA00010139"/>
    </source>
</evidence>
<comment type="similarity">
    <text evidence="2">Belongs to the FAD-binding monooxygenase family.</text>
</comment>
<gene>
    <name evidence="7" type="ORF">TRV_05720</name>
</gene>
<accession>D4DEX9</accession>